<dbReference type="OrthoDB" id="9806583at2"/>
<gene>
    <name evidence="18 21" type="primary">aroB</name>
    <name evidence="21" type="ORF">HG15A2_47900</name>
</gene>
<dbReference type="GO" id="GO:0009423">
    <property type="term" value="P:chorismate biosynthetic process"/>
    <property type="evidence" value="ECO:0007669"/>
    <property type="project" value="UniProtKB-UniRule"/>
</dbReference>
<dbReference type="InterPro" id="IPR056179">
    <property type="entry name" value="DHQS_C"/>
</dbReference>
<dbReference type="PANTHER" id="PTHR43622">
    <property type="entry name" value="3-DEHYDROQUINATE SYNTHASE"/>
    <property type="match status" value="1"/>
</dbReference>
<feature type="binding site" evidence="18">
    <location>
        <position position="146"/>
    </location>
    <ligand>
        <name>NAD(+)</name>
        <dbReference type="ChEBI" id="CHEBI:57540"/>
    </ligand>
</feature>
<evidence type="ECO:0000256" key="12">
    <source>
        <dbReference type="ARBA" id="ARBA00022741"/>
    </source>
</evidence>
<evidence type="ECO:0000256" key="5">
    <source>
        <dbReference type="ARBA" id="ARBA00004661"/>
    </source>
</evidence>
<dbReference type="PANTHER" id="PTHR43622:SF7">
    <property type="entry name" value="3-DEHYDROQUINATE SYNTHASE, CHLOROPLASTIC"/>
    <property type="match status" value="1"/>
</dbReference>
<feature type="binding site" evidence="18">
    <location>
        <position position="188"/>
    </location>
    <ligand>
        <name>Zn(2+)</name>
        <dbReference type="ChEBI" id="CHEBI:29105"/>
    </ligand>
</feature>
<feature type="domain" description="3-dehydroquinate synthase C-terminal" evidence="20">
    <location>
        <begin position="185"/>
        <end position="339"/>
    </location>
</feature>
<dbReference type="PIRSF" id="PIRSF001455">
    <property type="entry name" value="DHQ_synth"/>
    <property type="match status" value="1"/>
</dbReference>
<keyword evidence="22" id="KW-1185">Reference proteome</keyword>
<keyword evidence="17 18" id="KW-0170">Cobalt</keyword>
<dbReference type="KEGG" id="amob:HG15A2_47900"/>
<feature type="binding site" evidence="18">
    <location>
        <begin position="109"/>
        <end position="113"/>
    </location>
    <ligand>
        <name>NAD(+)</name>
        <dbReference type="ChEBI" id="CHEBI:57540"/>
    </ligand>
</feature>
<dbReference type="CDD" id="cd08195">
    <property type="entry name" value="DHQS"/>
    <property type="match status" value="1"/>
</dbReference>
<evidence type="ECO:0000313" key="22">
    <source>
        <dbReference type="Proteomes" id="UP000319852"/>
    </source>
</evidence>
<evidence type="ECO:0000256" key="15">
    <source>
        <dbReference type="ARBA" id="ARBA00023141"/>
    </source>
</evidence>
<dbReference type="UniPathway" id="UPA00053">
    <property type="reaction ID" value="UER00085"/>
</dbReference>
<comment type="caution">
    <text evidence="18">Lacks conserved residue(s) required for the propagation of feature annotation.</text>
</comment>
<keyword evidence="11 18" id="KW-0479">Metal-binding</keyword>
<dbReference type="InterPro" id="IPR030960">
    <property type="entry name" value="DHQS/DOIS_N"/>
</dbReference>
<dbReference type="GO" id="GO:0005737">
    <property type="term" value="C:cytoplasm"/>
    <property type="evidence" value="ECO:0007669"/>
    <property type="project" value="UniProtKB-SubCell"/>
</dbReference>
<dbReference type="GO" id="GO:0000166">
    <property type="term" value="F:nucleotide binding"/>
    <property type="evidence" value="ECO:0007669"/>
    <property type="project" value="UniProtKB-KW"/>
</dbReference>
<dbReference type="FunFam" id="3.40.50.1970:FF:000001">
    <property type="entry name" value="3-dehydroquinate synthase"/>
    <property type="match status" value="1"/>
</dbReference>
<evidence type="ECO:0000256" key="17">
    <source>
        <dbReference type="ARBA" id="ARBA00023285"/>
    </source>
</evidence>
<evidence type="ECO:0000259" key="19">
    <source>
        <dbReference type="Pfam" id="PF01761"/>
    </source>
</evidence>
<sequence>MNKESNVRVNLAERSYDIAIGSGNRQQLAEFLRERTQREHAVIITDSNVDQLYADALGDVLTADGWEVQVLIVEPGEPSKSIETCEDLWETMLNEGADRHSIVVAVGGGVVGDLAGFVAATFTRGLEFFQVPTTLLSQVDSSVGGKTGVNLPGAKNMVGCFWQPLGVLIDVEVLTTLPDREYRAGLAEVVKYGVILDEPFFAYLEDNAEAINAKDPAVLTEIIRRSCELKAKVVEADELEAVDMASKFEGGKLSRAILNYGHTFAHAFEAITGYESMLHGEAVAVGMRCAARLAEKQGRVDAEFVQRQDLLLAALGLSVSPPEADPEDILHLMSRDKKSDSGAIRFILPTKMGHVELVSDFQSEDVIASLSF</sequence>
<dbReference type="GO" id="GO:0008652">
    <property type="term" value="P:amino acid biosynthetic process"/>
    <property type="evidence" value="ECO:0007669"/>
    <property type="project" value="UniProtKB-KW"/>
</dbReference>
<evidence type="ECO:0000256" key="18">
    <source>
        <dbReference type="HAMAP-Rule" id="MF_00110"/>
    </source>
</evidence>
<evidence type="ECO:0000256" key="3">
    <source>
        <dbReference type="ARBA" id="ARBA00003485"/>
    </source>
</evidence>
<reference evidence="21 22" key="1">
    <citation type="submission" date="2019-02" db="EMBL/GenBank/DDBJ databases">
        <title>Deep-cultivation of Planctomycetes and their phenomic and genomic characterization uncovers novel biology.</title>
        <authorList>
            <person name="Wiegand S."/>
            <person name="Jogler M."/>
            <person name="Boedeker C."/>
            <person name="Pinto D."/>
            <person name="Vollmers J."/>
            <person name="Rivas-Marin E."/>
            <person name="Kohn T."/>
            <person name="Peeters S.H."/>
            <person name="Heuer A."/>
            <person name="Rast P."/>
            <person name="Oberbeckmann S."/>
            <person name="Bunk B."/>
            <person name="Jeske O."/>
            <person name="Meyerdierks A."/>
            <person name="Storesund J.E."/>
            <person name="Kallscheuer N."/>
            <person name="Luecker S."/>
            <person name="Lage O.M."/>
            <person name="Pohl T."/>
            <person name="Merkel B.J."/>
            <person name="Hornburger P."/>
            <person name="Mueller R.-W."/>
            <person name="Bruemmer F."/>
            <person name="Labrenz M."/>
            <person name="Spormann A.M."/>
            <person name="Op den Camp H."/>
            <person name="Overmann J."/>
            <person name="Amann R."/>
            <person name="Jetten M.S.M."/>
            <person name="Mascher T."/>
            <person name="Medema M.H."/>
            <person name="Devos D.P."/>
            <person name="Kaster A.-K."/>
            <person name="Ovreas L."/>
            <person name="Rohde M."/>
            <person name="Galperin M.Y."/>
            <person name="Jogler C."/>
        </authorList>
    </citation>
    <scope>NUCLEOTIDE SEQUENCE [LARGE SCALE GENOMIC DNA]</scope>
    <source>
        <strain evidence="21 22">HG15A2</strain>
    </source>
</reference>
<feature type="binding site" evidence="18">
    <location>
        <position position="155"/>
    </location>
    <ligand>
        <name>NAD(+)</name>
        <dbReference type="ChEBI" id="CHEBI:57540"/>
    </ligand>
</feature>
<keyword evidence="14 18" id="KW-0520">NAD</keyword>
<dbReference type="HAMAP" id="MF_00110">
    <property type="entry name" value="DHQ_synthase"/>
    <property type="match status" value="1"/>
</dbReference>
<dbReference type="InterPro" id="IPR016037">
    <property type="entry name" value="DHQ_synth_AroB"/>
</dbReference>
<dbReference type="InterPro" id="IPR030963">
    <property type="entry name" value="DHQ_synth_fam"/>
</dbReference>
<dbReference type="Gene3D" id="1.20.1090.10">
    <property type="entry name" value="Dehydroquinate synthase-like - alpha domain"/>
    <property type="match status" value="1"/>
</dbReference>
<dbReference type="AlphaFoldDB" id="A0A517N390"/>
<dbReference type="EC" id="4.2.3.4" evidence="7 18"/>
<evidence type="ECO:0000256" key="1">
    <source>
        <dbReference type="ARBA" id="ARBA00001393"/>
    </source>
</evidence>
<evidence type="ECO:0000256" key="9">
    <source>
        <dbReference type="ARBA" id="ARBA00022490"/>
    </source>
</evidence>
<protein>
    <recommendedName>
        <fullName evidence="8 18">3-dehydroquinate synthase</fullName>
        <shortName evidence="18">DHQS</shortName>
        <ecNumber evidence="7 18">4.2.3.4</ecNumber>
    </recommendedName>
</protein>
<feature type="domain" description="3-dehydroquinate synthase N-terminal" evidence="19">
    <location>
        <begin position="71"/>
        <end position="183"/>
    </location>
</feature>
<dbReference type="GO" id="GO:0003856">
    <property type="term" value="F:3-dehydroquinate synthase activity"/>
    <property type="evidence" value="ECO:0007669"/>
    <property type="project" value="UniProtKB-UniRule"/>
</dbReference>
<comment type="function">
    <text evidence="3 18">Catalyzes the conversion of 3-deoxy-D-arabino-heptulosonate 7-phosphate (DAHP) to dehydroquinate (DHQ).</text>
</comment>
<comment type="cofactor">
    <cofactor evidence="18">
        <name>Co(2+)</name>
        <dbReference type="ChEBI" id="CHEBI:48828"/>
    </cofactor>
    <cofactor evidence="18">
        <name>Zn(2+)</name>
        <dbReference type="ChEBI" id="CHEBI:29105"/>
    </cofactor>
    <text evidence="18">Binds 1 divalent metal cation per subunit. Can use either Co(2+) or Zn(2+).</text>
</comment>
<name>A0A517N390_9BACT</name>
<dbReference type="Pfam" id="PF01761">
    <property type="entry name" value="DHQ_synthase"/>
    <property type="match status" value="1"/>
</dbReference>
<evidence type="ECO:0000256" key="14">
    <source>
        <dbReference type="ARBA" id="ARBA00023027"/>
    </source>
</evidence>
<comment type="catalytic activity">
    <reaction evidence="1 18">
        <text>7-phospho-2-dehydro-3-deoxy-D-arabino-heptonate = 3-dehydroquinate + phosphate</text>
        <dbReference type="Rhea" id="RHEA:21968"/>
        <dbReference type="ChEBI" id="CHEBI:32364"/>
        <dbReference type="ChEBI" id="CHEBI:43474"/>
        <dbReference type="ChEBI" id="CHEBI:58394"/>
        <dbReference type="EC" id="4.2.3.4"/>
    </reaction>
</comment>
<comment type="cofactor">
    <cofactor evidence="2 18">
        <name>NAD(+)</name>
        <dbReference type="ChEBI" id="CHEBI:57540"/>
    </cofactor>
</comment>
<comment type="pathway">
    <text evidence="5 18">Metabolic intermediate biosynthesis; chorismate biosynthesis; chorismate from D-erythrose 4-phosphate and phosphoenolpyruvate: step 2/7.</text>
</comment>
<evidence type="ECO:0000256" key="2">
    <source>
        <dbReference type="ARBA" id="ARBA00001911"/>
    </source>
</evidence>
<comment type="subcellular location">
    <subcellularLocation>
        <location evidence="4 18">Cytoplasm</location>
    </subcellularLocation>
</comment>
<organism evidence="21 22">
    <name type="scientific">Adhaeretor mobilis</name>
    <dbReference type="NCBI Taxonomy" id="1930276"/>
    <lineage>
        <taxon>Bacteria</taxon>
        <taxon>Pseudomonadati</taxon>
        <taxon>Planctomycetota</taxon>
        <taxon>Planctomycetia</taxon>
        <taxon>Pirellulales</taxon>
        <taxon>Lacipirellulaceae</taxon>
        <taxon>Adhaeretor</taxon>
    </lineage>
</organism>
<keyword evidence="16 18" id="KW-0456">Lyase</keyword>
<evidence type="ECO:0000259" key="20">
    <source>
        <dbReference type="Pfam" id="PF24621"/>
    </source>
</evidence>
<dbReference type="Proteomes" id="UP000319852">
    <property type="component" value="Chromosome"/>
</dbReference>
<evidence type="ECO:0000256" key="8">
    <source>
        <dbReference type="ARBA" id="ARBA00017684"/>
    </source>
</evidence>
<dbReference type="RefSeq" id="WP_145063632.1">
    <property type="nucleotide sequence ID" value="NZ_CP036263.1"/>
</dbReference>
<dbReference type="SUPFAM" id="SSF56796">
    <property type="entry name" value="Dehydroquinate synthase-like"/>
    <property type="match status" value="1"/>
</dbReference>
<feature type="binding site" evidence="18">
    <location>
        <begin position="133"/>
        <end position="134"/>
    </location>
    <ligand>
        <name>NAD(+)</name>
        <dbReference type="ChEBI" id="CHEBI:57540"/>
    </ligand>
</feature>
<comment type="similarity">
    <text evidence="6 18">Belongs to the sugar phosphate cyclases superfamily. Dehydroquinate synthase family.</text>
</comment>
<proteinExistence type="inferred from homology"/>
<dbReference type="NCBIfam" id="TIGR01357">
    <property type="entry name" value="aroB"/>
    <property type="match status" value="1"/>
</dbReference>
<evidence type="ECO:0000256" key="13">
    <source>
        <dbReference type="ARBA" id="ARBA00022833"/>
    </source>
</evidence>
<evidence type="ECO:0000256" key="6">
    <source>
        <dbReference type="ARBA" id="ARBA00005412"/>
    </source>
</evidence>
<evidence type="ECO:0000256" key="16">
    <source>
        <dbReference type="ARBA" id="ARBA00023239"/>
    </source>
</evidence>
<keyword evidence="13 18" id="KW-0862">Zinc</keyword>
<keyword evidence="9 18" id="KW-0963">Cytoplasm</keyword>
<keyword evidence="15 18" id="KW-0057">Aromatic amino acid biosynthesis</keyword>
<dbReference type="GO" id="GO:0046872">
    <property type="term" value="F:metal ion binding"/>
    <property type="evidence" value="ECO:0007669"/>
    <property type="project" value="UniProtKB-KW"/>
</dbReference>
<evidence type="ECO:0000256" key="7">
    <source>
        <dbReference type="ARBA" id="ARBA00013031"/>
    </source>
</evidence>
<dbReference type="EMBL" id="CP036263">
    <property type="protein sequence ID" value="QDT01448.1"/>
    <property type="molecule type" value="Genomic_DNA"/>
</dbReference>
<keyword evidence="10 18" id="KW-0028">Amino-acid biosynthesis</keyword>
<evidence type="ECO:0000256" key="11">
    <source>
        <dbReference type="ARBA" id="ARBA00022723"/>
    </source>
</evidence>
<dbReference type="InterPro" id="IPR050071">
    <property type="entry name" value="Dehydroquinate_synthase"/>
</dbReference>
<feature type="binding site" evidence="18">
    <location>
        <position position="262"/>
    </location>
    <ligand>
        <name>Zn(2+)</name>
        <dbReference type="ChEBI" id="CHEBI:29105"/>
    </ligand>
</feature>
<feature type="binding site" evidence="18">
    <location>
        <position position="279"/>
    </location>
    <ligand>
        <name>Zn(2+)</name>
        <dbReference type="ChEBI" id="CHEBI:29105"/>
    </ligand>
</feature>
<dbReference type="Gene3D" id="3.40.50.1970">
    <property type="match status" value="1"/>
</dbReference>
<evidence type="ECO:0000256" key="10">
    <source>
        <dbReference type="ARBA" id="ARBA00022605"/>
    </source>
</evidence>
<dbReference type="GO" id="GO:0009073">
    <property type="term" value="P:aromatic amino acid family biosynthetic process"/>
    <property type="evidence" value="ECO:0007669"/>
    <property type="project" value="UniProtKB-KW"/>
</dbReference>
<evidence type="ECO:0000313" key="21">
    <source>
        <dbReference type="EMBL" id="QDT01448.1"/>
    </source>
</evidence>
<evidence type="ECO:0000256" key="4">
    <source>
        <dbReference type="ARBA" id="ARBA00004496"/>
    </source>
</evidence>
<keyword evidence="12 18" id="KW-0547">Nucleotide-binding</keyword>
<accession>A0A517N390</accession>
<dbReference type="Pfam" id="PF24621">
    <property type="entry name" value="DHQS_C"/>
    <property type="match status" value="1"/>
</dbReference>